<evidence type="ECO:0000313" key="8">
    <source>
        <dbReference type="Proteomes" id="UP000626109"/>
    </source>
</evidence>
<dbReference type="PRINTS" id="PR00102">
    <property type="entry name" value="OTCASE"/>
</dbReference>
<dbReference type="AlphaFoldDB" id="A0A813LES3"/>
<accession>A0A813LES3</accession>
<dbReference type="InterPro" id="IPR036901">
    <property type="entry name" value="Asp/Orn_carbamoylTrfase_sf"/>
</dbReference>
<gene>
    <name evidence="7" type="ORF">PGLA2088_LOCUS44323</name>
</gene>
<dbReference type="EMBL" id="CAJNNW010035149">
    <property type="protein sequence ID" value="CAE8725940.1"/>
    <property type="molecule type" value="Genomic_DNA"/>
</dbReference>
<dbReference type="SUPFAM" id="SSF53671">
    <property type="entry name" value="Aspartate/ornithine carbamoyltransferase"/>
    <property type="match status" value="1"/>
</dbReference>
<comment type="caution">
    <text evidence="7">The sequence shown here is derived from an EMBL/GenBank/DDBJ whole genome shotgun (WGS) entry which is preliminary data.</text>
</comment>
<evidence type="ECO:0000313" key="7">
    <source>
        <dbReference type="EMBL" id="CAE8725940.1"/>
    </source>
</evidence>
<reference evidence="7" key="1">
    <citation type="submission" date="2021-02" db="EMBL/GenBank/DDBJ databases">
        <authorList>
            <person name="Dougan E. K."/>
            <person name="Rhodes N."/>
            <person name="Thang M."/>
            <person name="Chan C."/>
        </authorList>
    </citation>
    <scope>NUCLEOTIDE SEQUENCE</scope>
</reference>
<dbReference type="GO" id="GO:0016597">
    <property type="term" value="F:amino acid binding"/>
    <property type="evidence" value="ECO:0007669"/>
    <property type="project" value="InterPro"/>
</dbReference>
<evidence type="ECO:0000256" key="3">
    <source>
        <dbReference type="ARBA" id="ARBA00022679"/>
    </source>
</evidence>
<evidence type="ECO:0000256" key="2">
    <source>
        <dbReference type="ARBA" id="ARBA00013007"/>
    </source>
</evidence>
<sequence length="365" mass="40702">MADWLGQYDNATSFLYTRGSKRKLEVQKSEAFLPEKLPQKHLLTMCDLTQEEVSKIMRVALAMKESRRTFLDTGHDRFSDTLKGCSLLMLFEKPSLRTRVSLEVGMHQLGGQGIFYSISDSPLGVKESIEDTGRVLSRMCQGITARVNSRKSVRNLAQVSSIPVINALDDYGHPMQMLADLLTIIEQKGTYKGITMAYFGDLENNVTYDLMRTAALMGYNLNVAGAGDIEPRVWDEVKELSAKSGSKVQVSKTAQEAIKDVDVVYCDSWMSYGIAKDEEEARKKLFMPFQVTAELMKLAKPDCIFMNCLPAARGSEQTAEVIDGPQSVVFDQAENRLHAQKALLVFLMAPKRFSQIVSVGDLPKA</sequence>
<dbReference type="PRINTS" id="PR00100">
    <property type="entry name" value="AOTCASE"/>
</dbReference>
<dbReference type="NCBIfam" id="TIGR00658">
    <property type="entry name" value="orni_carb_tr"/>
    <property type="match status" value="1"/>
</dbReference>
<dbReference type="Pfam" id="PF02729">
    <property type="entry name" value="OTCace_N"/>
    <property type="match status" value="1"/>
</dbReference>
<dbReference type="Pfam" id="PF00185">
    <property type="entry name" value="OTCace"/>
    <property type="match status" value="1"/>
</dbReference>
<feature type="domain" description="Aspartate/ornithine carbamoyltransferase Asp/Orn-binding" evidence="5">
    <location>
        <begin position="192"/>
        <end position="347"/>
    </location>
</feature>
<dbReference type="GO" id="GO:0019240">
    <property type="term" value="P:citrulline biosynthetic process"/>
    <property type="evidence" value="ECO:0007669"/>
    <property type="project" value="TreeGrafter"/>
</dbReference>
<feature type="domain" description="Aspartate/ornithine carbamoyltransferase carbamoyl-P binding" evidence="6">
    <location>
        <begin position="40"/>
        <end position="186"/>
    </location>
</feature>
<protein>
    <recommendedName>
        <fullName evidence="2">ornithine carbamoyltransferase</fullName>
        <ecNumber evidence="2">2.1.3.3</ecNumber>
    </recommendedName>
</protein>
<dbReference type="NCBIfam" id="NF001986">
    <property type="entry name" value="PRK00779.1"/>
    <property type="match status" value="1"/>
</dbReference>
<dbReference type="Proteomes" id="UP000626109">
    <property type="component" value="Unassembled WGS sequence"/>
</dbReference>
<name>A0A813LES3_POLGL</name>
<evidence type="ECO:0000256" key="4">
    <source>
        <dbReference type="RuleBase" id="RU003634"/>
    </source>
</evidence>
<dbReference type="InterPro" id="IPR006132">
    <property type="entry name" value="Asp/Orn_carbamoyltranf_P-bd"/>
</dbReference>
<dbReference type="GO" id="GO:0042450">
    <property type="term" value="P:L-arginine biosynthetic process via ornithine"/>
    <property type="evidence" value="ECO:0007669"/>
    <property type="project" value="TreeGrafter"/>
</dbReference>
<dbReference type="InterPro" id="IPR002292">
    <property type="entry name" value="Orn/put_carbamltrans"/>
</dbReference>
<comment type="similarity">
    <text evidence="1">Belongs to the aspartate/ornithine carbamoyltransferase superfamily. OTCase family.</text>
</comment>
<dbReference type="Gene3D" id="3.40.50.1370">
    <property type="entry name" value="Aspartate/ornithine carbamoyltransferase"/>
    <property type="match status" value="2"/>
</dbReference>
<proteinExistence type="inferred from homology"/>
<dbReference type="PANTHER" id="PTHR45753">
    <property type="entry name" value="ORNITHINE CARBAMOYLTRANSFERASE, MITOCHONDRIAL"/>
    <property type="match status" value="1"/>
</dbReference>
<evidence type="ECO:0000256" key="1">
    <source>
        <dbReference type="ARBA" id="ARBA00007805"/>
    </source>
</evidence>
<dbReference type="EC" id="2.1.3.3" evidence="2"/>
<dbReference type="PANTHER" id="PTHR45753:SF3">
    <property type="entry name" value="ORNITHINE TRANSCARBAMYLASE, MITOCHONDRIAL"/>
    <property type="match status" value="1"/>
</dbReference>
<dbReference type="FunFam" id="3.40.50.1370:FF:000008">
    <property type="entry name" value="Ornithine carbamoyltransferase"/>
    <property type="match status" value="1"/>
</dbReference>
<organism evidence="7 8">
    <name type="scientific">Polarella glacialis</name>
    <name type="common">Dinoflagellate</name>
    <dbReference type="NCBI Taxonomy" id="89957"/>
    <lineage>
        <taxon>Eukaryota</taxon>
        <taxon>Sar</taxon>
        <taxon>Alveolata</taxon>
        <taxon>Dinophyceae</taxon>
        <taxon>Suessiales</taxon>
        <taxon>Suessiaceae</taxon>
        <taxon>Polarella</taxon>
    </lineage>
</organism>
<keyword evidence="3 4" id="KW-0808">Transferase</keyword>
<dbReference type="GO" id="GO:0004585">
    <property type="term" value="F:ornithine carbamoyltransferase activity"/>
    <property type="evidence" value="ECO:0007669"/>
    <property type="project" value="UniProtKB-EC"/>
</dbReference>
<dbReference type="InterPro" id="IPR006130">
    <property type="entry name" value="Asp/Orn_carbamoylTrfase"/>
</dbReference>
<dbReference type="InterPro" id="IPR006131">
    <property type="entry name" value="Asp_carbamoyltransf_Asp/Orn-bd"/>
</dbReference>
<evidence type="ECO:0000259" key="5">
    <source>
        <dbReference type="Pfam" id="PF00185"/>
    </source>
</evidence>
<evidence type="ECO:0000259" key="6">
    <source>
        <dbReference type="Pfam" id="PF02729"/>
    </source>
</evidence>